<evidence type="ECO:0000313" key="2">
    <source>
        <dbReference type="EMBL" id="ODQ79932.1"/>
    </source>
</evidence>
<feature type="compositionally biased region" description="Polar residues" evidence="1">
    <location>
        <begin position="56"/>
        <end position="66"/>
    </location>
</feature>
<dbReference type="RefSeq" id="XP_018985260.1">
    <property type="nucleotide sequence ID" value="XM_019128898.1"/>
</dbReference>
<evidence type="ECO:0000256" key="1">
    <source>
        <dbReference type="SAM" id="MobiDB-lite"/>
    </source>
</evidence>
<dbReference type="EMBL" id="KV454431">
    <property type="protein sequence ID" value="ODQ79932.1"/>
    <property type="molecule type" value="Genomic_DNA"/>
</dbReference>
<dbReference type="OrthoDB" id="1932595at2759"/>
<dbReference type="Proteomes" id="UP000094336">
    <property type="component" value="Unassembled WGS sequence"/>
</dbReference>
<dbReference type="AlphaFoldDB" id="A0A1E3QSD6"/>
<dbReference type="GeneID" id="30146751"/>
<gene>
    <name evidence="2" type="ORF">BABINDRAFT_161598</name>
</gene>
<sequence length="855" mass="96006">MNHTDENPGYLQTDPRPAPRTPERVRPADFGPDSHVAPPSPTLSEPRTPRAPPSPTLSESPVTSPRLSALAPPVRKKRGPYKKSTKKRKRAYTTPLEMPMERKGNWVTKYMVPSLFENPRPVSEDFEATLFGLYSAKRARVSVRYGAEVKDTMAALGRAADAAPLEFMPLPTTQRILSEYLPGDVQEFPSCPKACSLFVGEYDGEKCTVCGMAKDPTMSLKYNKISVWVQSMLANAQLAPLLHAHESEDARDTQTVDSFYTSDTYHDLKALKDKHGTAYYTDFTVTLMLQMGAGQWSPRSNSQFWTVSLINLNLPEALRQKEELSHILFSIGGFPERLELYLLPVHDELEELSENGFMTYDASLGREVRVRVVLAGVSGTFPTLCVPHGVCRDCGSTRHTQRSSGWLKCTAHLHRQLMDESQQTNKISAAALDNSDAGTGAYAPLLALRSISLRSFVPDLKLVLHERCMGAVLNLLGGFLNAPLLPSQSAEVFGPTCDEWYVVQTRLARAMWPAVLGPLPKLSEAYSAEHFDTALMLLPIILEHLSVSDDLKAVLYDFCAIARYLQALSLTTEKLRFLKYTALPRFAARFERATCHFGVESLQGRILTLQLLGVPFQHLDALVDAYLEFGPLRGYWGYGNDHLCEVVTRTQRRVKKRQSIVYRTPLLSRYNLLRNIGLVSPTWDYFRSETVQSGSLADPITFASKKYHYRIAAALKYLHPEHKLVRRILDTGFDVTGYASGMTVLRNQTVPLTTDSVVKFVRAGQQAFGVVRAFVTVKFAEHIDSFCLVDEYTDISIKGHTLEDDDHEFPLFRSRKDTPEGLKPECLELDEIVRPMGVVYLPGEEQQDIMYFFQK</sequence>
<feature type="region of interest" description="Disordered" evidence="1">
    <location>
        <begin position="1"/>
        <end position="92"/>
    </location>
</feature>
<feature type="compositionally biased region" description="Basic residues" evidence="1">
    <location>
        <begin position="74"/>
        <end position="91"/>
    </location>
</feature>
<keyword evidence="3" id="KW-1185">Reference proteome</keyword>
<dbReference type="Pfam" id="PF02992">
    <property type="entry name" value="Transposase_21"/>
    <property type="match status" value="1"/>
</dbReference>
<protein>
    <submittedName>
        <fullName evidence="2">Uncharacterized protein</fullName>
    </submittedName>
</protein>
<evidence type="ECO:0000313" key="3">
    <source>
        <dbReference type="Proteomes" id="UP000094336"/>
    </source>
</evidence>
<organism evidence="2 3">
    <name type="scientific">Babjeviella inositovora NRRL Y-12698</name>
    <dbReference type="NCBI Taxonomy" id="984486"/>
    <lineage>
        <taxon>Eukaryota</taxon>
        <taxon>Fungi</taxon>
        <taxon>Dikarya</taxon>
        <taxon>Ascomycota</taxon>
        <taxon>Saccharomycotina</taxon>
        <taxon>Pichiomycetes</taxon>
        <taxon>Serinales incertae sedis</taxon>
        <taxon>Babjeviella</taxon>
    </lineage>
</organism>
<reference evidence="3" key="1">
    <citation type="submission" date="2016-05" db="EMBL/GenBank/DDBJ databases">
        <title>Comparative genomics of biotechnologically important yeasts.</title>
        <authorList>
            <consortium name="DOE Joint Genome Institute"/>
            <person name="Riley R."/>
            <person name="Haridas S."/>
            <person name="Wolfe K.H."/>
            <person name="Lopes M.R."/>
            <person name="Hittinger C.T."/>
            <person name="Goker M."/>
            <person name="Salamov A."/>
            <person name="Wisecaver J."/>
            <person name="Long T.M."/>
            <person name="Aerts A.L."/>
            <person name="Barry K."/>
            <person name="Choi C."/>
            <person name="Clum A."/>
            <person name="Coughlan A.Y."/>
            <person name="Deshpande S."/>
            <person name="Douglass A.P."/>
            <person name="Hanson S.J."/>
            <person name="Klenk H.-P."/>
            <person name="Labutti K."/>
            <person name="Lapidus A."/>
            <person name="Lindquist E."/>
            <person name="Lipzen A."/>
            <person name="Meier-Kolthoff J.P."/>
            <person name="Ohm R.A."/>
            <person name="Otillar R.P."/>
            <person name="Pangilinan J."/>
            <person name="Peng Y."/>
            <person name="Rokas A."/>
            <person name="Rosa C.A."/>
            <person name="Scheuner C."/>
            <person name="Sibirny A.A."/>
            <person name="Slot J.C."/>
            <person name="Stielow J.B."/>
            <person name="Sun H."/>
            <person name="Kurtzman C.P."/>
            <person name="Blackwell M."/>
            <person name="Grigoriev I.V."/>
            <person name="Jeffries T.W."/>
        </authorList>
    </citation>
    <scope>NUCLEOTIDE SEQUENCE [LARGE SCALE GENOMIC DNA]</scope>
    <source>
        <strain evidence="3">NRRL Y-12698</strain>
    </source>
</reference>
<dbReference type="InterPro" id="IPR004242">
    <property type="entry name" value="Transposase_21"/>
</dbReference>
<name>A0A1E3QSD6_9ASCO</name>
<accession>A0A1E3QSD6</accession>
<proteinExistence type="predicted"/>